<dbReference type="EMBL" id="OX395139">
    <property type="protein sequence ID" value="CAI5791732.1"/>
    <property type="molecule type" value="Genomic_DNA"/>
</dbReference>
<feature type="signal peptide" evidence="1">
    <location>
        <begin position="1"/>
        <end position="22"/>
    </location>
</feature>
<dbReference type="AlphaFoldDB" id="A0AA35L8I5"/>
<accession>A0AA35L8I5</accession>
<sequence>MAGTFLLLILLFLWLQVPPTECKEDSEGCTMTDPFQFPYQYYQRGDLIIGGIVNAFGCTSEEIDLHDHPNTKFTDELL</sequence>
<proteinExistence type="predicted"/>
<evidence type="ECO:0000313" key="3">
    <source>
        <dbReference type="Proteomes" id="UP001178461"/>
    </source>
</evidence>
<gene>
    <name evidence="2" type="ORF">PODLI_1B042216</name>
</gene>
<feature type="chain" id="PRO_5041433949" evidence="1">
    <location>
        <begin position="23"/>
        <end position="78"/>
    </location>
</feature>
<keyword evidence="1" id="KW-0732">Signal</keyword>
<name>A0AA35L8I5_9SAUR</name>
<organism evidence="2 3">
    <name type="scientific">Podarcis lilfordi</name>
    <name type="common">Lilford's wall lizard</name>
    <dbReference type="NCBI Taxonomy" id="74358"/>
    <lineage>
        <taxon>Eukaryota</taxon>
        <taxon>Metazoa</taxon>
        <taxon>Chordata</taxon>
        <taxon>Craniata</taxon>
        <taxon>Vertebrata</taxon>
        <taxon>Euteleostomi</taxon>
        <taxon>Lepidosauria</taxon>
        <taxon>Squamata</taxon>
        <taxon>Bifurcata</taxon>
        <taxon>Unidentata</taxon>
        <taxon>Episquamata</taxon>
        <taxon>Laterata</taxon>
        <taxon>Lacertibaenia</taxon>
        <taxon>Lacertidae</taxon>
        <taxon>Podarcis</taxon>
    </lineage>
</organism>
<keyword evidence="3" id="KW-1185">Reference proteome</keyword>
<dbReference type="Proteomes" id="UP001178461">
    <property type="component" value="Chromosome 14"/>
</dbReference>
<reference evidence="2" key="1">
    <citation type="submission" date="2022-12" db="EMBL/GenBank/DDBJ databases">
        <authorList>
            <person name="Alioto T."/>
            <person name="Alioto T."/>
            <person name="Gomez Garrido J."/>
        </authorList>
    </citation>
    <scope>NUCLEOTIDE SEQUENCE</scope>
</reference>
<protein>
    <submittedName>
        <fullName evidence="2">Uncharacterized protein</fullName>
    </submittedName>
</protein>
<evidence type="ECO:0000313" key="2">
    <source>
        <dbReference type="EMBL" id="CAI5791732.1"/>
    </source>
</evidence>
<evidence type="ECO:0000256" key="1">
    <source>
        <dbReference type="SAM" id="SignalP"/>
    </source>
</evidence>